<proteinExistence type="predicted"/>
<reference evidence="1" key="2">
    <citation type="submission" date="2020-09" db="EMBL/GenBank/DDBJ databases">
        <authorList>
            <person name="Sun Q."/>
            <person name="Zhou Y."/>
        </authorList>
    </citation>
    <scope>NUCLEOTIDE SEQUENCE</scope>
    <source>
        <strain evidence="1">CGMCC 1.6333</strain>
    </source>
</reference>
<protein>
    <submittedName>
        <fullName evidence="1">Uncharacterized protein</fullName>
    </submittedName>
</protein>
<gene>
    <name evidence="1" type="ORF">GCM10011351_25580</name>
</gene>
<keyword evidence="2" id="KW-1185">Reference proteome</keyword>
<name>A0A917TUQ6_9BACI</name>
<dbReference type="RefSeq" id="WP_162879243.1">
    <property type="nucleotide sequence ID" value="NZ_BMLG01000017.1"/>
</dbReference>
<comment type="caution">
    <text evidence="1">The sequence shown here is derived from an EMBL/GenBank/DDBJ whole genome shotgun (WGS) entry which is preliminary data.</text>
</comment>
<dbReference type="EMBL" id="BMLG01000017">
    <property type="protein sequence ID" value="GGM38323.1"/>
    <property type="molecule type" value="Genomic_DNA"/>
</dbReference>
<reference evidence="1" key="1">
    <citation type="journal article" date="2014" name="Int. J. Syst. Evol. Microbiol.">
        <title>Complete genome sequence of Corynebacterium casei LMG S-19264T (=DSM 44701T), isolated from a smear-ripened cheese.</title>
        <authorList>
            <consortium name="US DOE Joint Genome Institute (JGI-PGF)"/>
            <person name="Walter F."/>
            <person name="Albersmeier A."/>
            <person name="Kalinowski J."/>
            <person name="Ruckert C."/>
        </authorList>
    </citation>
    <scope>NUCLEOTIDE SEQUENCE</scope>
    <source>
        <strain evidence="1">CGMCC 1.6333</strain>
    </source>
</reference>
<organism evidence="1 2">
    <name type="scientific">Paraliobacillus quinghaiensis</name>
    <dbReference type="NCBI Taxonomy" id="470815"/>
    <lineage>
        <taxon>Bacteria</taxon>
        <taxon>Bacillati</taxon>
        <taxon>Bacillota</taxon>
        <taxon>Bacilli</taxon>
        <taxon>Bacillales</taxon>
        <taxon>Bacillaceae</taxon>
        <taxon>Paraliobacillus</taxon>
    </lineage>
</organism>
<dbReference type="Proteomes" id="UP000618460">
    <property type="component" value="Unassembled WGS sequence"/>
</dbReference>
<dbReference type="AlphaFoldDB" id="A0A917TUQ6"/>
<evidence type="ECO:0000313" key="2">
    <source>
        <dbReference type="Proteomes" id="UP000618460"/>
    </source>
</evidence>
<evidence type="ECO:0000313" key="1">
    <source>
        <dbReference type="EMBL" id="GGM38323.1"/>
    </source>
</evidence>
<accession>A0A917TUQ6</accession>
<sequence length="47" mass="5562">MPFFGPRFVRPVPVYRRGFRRGFGVGFVPGYVRGFRRGVRRRPFGPF</sequence>